<dbReference type="Proteomes" id="UP000759131">
    <property type="component" value="Unassembled WGS sequence"/>
</dbReference>
<protein>
    <submittedName>
        <fullName evidence="2">Uncharacterized protein</fullName>
    </submittedName>
</protein>
<name>A0A7R9PVI9_9ACAR</name>
<accession>A0A7R9PVI9</accession>
<dbReference type="EMBL" id="OC855393">
    <property type="protein sequence ID" value="CAD7621908.1"/>
    <property type="molecule type" value="Genomic_DNA"/>
</dbReference>
<dbReference type="InterPro" id="IPR011993">
    <property type="entry name" value="PH-like_dom_sf"/>
</dbReference>
<evidence type="ECO:0000313" key="2">
    <source>
        <dbReference type="EMBL" id="CAD7621908.1"/>
    </source>
</evidence>
<dbReference type="Gene3D" id="2.30.29.30">
    <property type="entry name" value="Pleckstrin-homology domain (PH domain)/Phosphotyrosine-binding domain (PTB)"/>
    <property type="match status" value="1"/>
</dbReference>
<sequence length="271" mass="30171">MSSNDGIDDSEQHRELPVVDGHEFHQLVVQPRSGSVSYNCQHGIVIGGNRTSMVLSRERNEQLFALLEPYCRSLSTTVCKFKHRENNYAGRESVVCLIKDHRDHRHVMYSVRVYDLNWGECVYRATITSEAWFVDADGVVSKRDACVDPELIYQVERSPWVHKLTTSGAAHRTVILRFVDESEANYFQTQVEAKVELMRRKREVLDTMAGQRAGQSGANGSGGPVCGDDNSIVSIDLNDGTDRSDSDEGSVVTVKHVASAVPATQVDTDRG</sequence>
<reference evidence="2" key="1">
    <citation type="submission" date="2020-11" db="EMBL/GenBank/DDBJ databases">
        <authorList>
            <person name="Tran Van P."/>
        </authorList>
    </citation>
    <scope>NUCLEOTIDE SEQUENCE</scope>
</reference>
<keyword evidence="3" id="KW-1185">Reference proteome</keyword>
<proteinExistence type="predicted"/>
<evidence type="ECO:0000313" key="3">
    <source>
        <dbReference type="Proteomes" id="UP000759131"/>
    </source>
</evidence>
<dbReference type="EMBL" id="CAJPIZ010000818">
    <property type="protein sequence ID" value="CAG2102338.1"/>
    <property type="molecule type" value="Genomic_DNA"/>
</dbReference>
<organism evidence="2">
    <name type="scientific">Medioppia subpectinata</name>
    <dbReference type="NCBI Taxonomy" id="1979941"/>
    <lineage>
        <taxon>Eukaryota</taxon>
        <taxon>Metazoa</taxon>
        <taxon>Ecdysozoa</taxon>
        <taxon>Arthropoda</taxon>
        <taxon>Chelicerata</taxon>
        <taxon>Arachnida</taxon>
        <taxon>Acari</taxon>
        <taxon>Acariformes</taxon>
        <taxon>Sarcoptiformes</taxon>
        <taxon>Oribatida</taxon>
        <taxon>Brachypylina</taxon>
        <taxon>Oppioidea</taxon>
        <taxon>Oppiidae</taxon>
        <taxon>Medioppia</taxon>
    </lineage>
</organism>
<gene>
    <name evidence="2" type="ORF">OSB1V03_LOCUS2377</name>
</gene>
<dbReference type="AlphaFoldDB" id="A0A7R9PVI9"/>
<dbReference type="OrthoDB" id="8963340at2759"/>
<feature type="region of interest" description="Disordered" evidence="1">
    <location>
        <begin position="210"/>
        <end position="256"/>
    </location>
</feature>
<evidence type="ECO:0000256" key="1">
    <source>
        <dbReference type="SAM" id="MobiDB-lite"/>
    </source>
</evidence>